<keyword evidence="10" id="KW-1185">Reference proteome</keyword>
<dbReference type="InterPro" id="IPR015255">
    <property type="entry name" value="Vitellinogen_open_b-sht"/>
</dbReference>
<dbReference type="RefSeq" id="XP_012677088.2">
    <property type="nucleotide sequence ID" value="XM_012821634.3"/>
</dbReference>
<dbReference type="OrthoDB" id="5956066at2759"/>
<dbReference type="InterPro" id="IPR015258">
    <property type="entry name" value="Vitellinogen_b-sht_shell"/>
</dbReference>
<dbReference type="SMART" id="SM00638">
    <property type="entry name" value="LPD_N"/>
    <property type="match status" value="1"/>
</dbReference>
<dbReference type="Gene3D" id="1.25.10.20">
    <property type="entry name" value="Vitellinogen, superhelical"/>
    <property type="match status" value="1"/>
</dbReference>
<dbReference type="Gene3D" id="2.20.80.10">
    <property type="entry name" value="Lipovitellin-phosvitin complex, chain A, domain 4"/>
    <property type="match status" value="1"/>
</dbReference>
<dbReference type="PANTHER" id="PTHR23345">
    <property type="entry name" value="VITELLOGENIN-RELATED"/>
    <property type="match status" value="1"/>
</dbReference>
<dbReference type="InterPro" id="IPR001747">
    <property type="entry name" value="Vitellogenin_N"/>
</dbReference>
<sequence length="1261" mass="139858">MQGSVVCVLLSLAACQALSYEPALNPKKIYEFQYEGAVNIGRGMPDLAESGVRLKCNAKITGISVQIFLLQVSNFVFEEFNGIPGKNAFYASPKLTQRIATELNAPLTFQYVKGRIVDIQAATGVSDTIVNIVRGILGFLQVTVKTTQKVYELEEQGIHGLCKSNYVIEEDEHTSELAVTQVVDISGCRQKAEVSTGMALAIEDEISKAKGDRIVASVEYVYTVKATADGGLVTKARAQEYHIFSPFTIKGGNSRLFATKSIELLKVTDVAGNPAVPPTQSRGNLVYKFGPELKQIPIVLKKLDSPLPKITEMIKRLAQANIYQVDSPTSEDIVDVFQLLRVITLEDLETLWKQLSGNVEHRRWFLDLSVEVTDERVVKFLLNRFKAADVSANEAGQTLLVALHHLTVTPELVEMSKEFLKIPFSKSHPILWHTVVLSYGSLVYRLCAYMQPCPPTAVQPLLDMANDALLKNSEEEMVEALEALGNAGHLSSIKTIIKFLPGISPKAVDLPTRVVSSAVQSLRHLTVRDPHTVQDIALSLFLTKTLPAEIRIQASIILFETKPPLALVSMVTTFLLWEKDPQVASFAFSLIKSLSRSLTPENQQLSTACNIAVKILGPKLGRFSFLNSKFLHLDWFSEDLLMGTSTEAYMIKNPKDIIPTAIMAKGKFHFIGRILQLLELGVRAEQIKELISDTSSAFEHIEVTDYAAIMKILSDTKALPKDKPLLTAYARAFGQEVFFADLKKDTFQQIMKALSPTAGKESPVWQIIQDLQKGISWHWTKPYLVLETRLIQTTTLGLPVEISKYYPTVTAITVNAKAVITPPLKEHLGELLSSDITLETDGFVGVTKDHFVFHGINTELFQCGTELKSKTPINMPWKFTVKMNVKQRKFEIDFNPVKKVTELFAVNFNVYAVSRNIEEPSLSKMTPMMPNSAVTSLPPQLPKTSTDELTEEPDVYNPQSKVCLEAKPFGIAACVEAELKRTHYVDEYPLYYLLGYSHLAIQLEPANTKKPVDKIQIKINAGPKDNTPSPRQIMETIHRGLKNSSRLLDLSSNKTAAPGLNEQSSQESLDGTPDPVVIMNALALCEGMKPDGYAAAVYYLPAPQKDDVELIISQVGEETNWKMCGDAHVDKAEESAKIHLRWGAECQSYDVDVMAAKTYQAGTKLAVAAKVKWTNLPAYMTNVGKSVEEYIPGMSFLLGFGQRHDANPANEVSASLVRESPATFDIEVKTPQLTVYRQAIALPIQMLDFQKSRNVTETRRN</sequence>
<dbReference type="SUPFAM" id="SSF56968">
    <property type="entry name" value="Lipovitellin-phosvitin complex, beta-sheet shell regions"/>
    <property type="match status" value="3"/>
</dbReference>
<name>A0A6P3VPX6_CLUHA</name>
<feature type="region of interest" description="Disordered" evidence="7">
    <location>
        <begin position="932"/>
        <end position="953"/>
    </location>
</feature>
<dbReference type="Gene3D" id="2.20.90.10">
    <property type="entry name" value="Vitellinogen, beta-sheet shell domain"/>
    <property type="match status" value="1"/>
</dbReference>
<gene>
    <name evidence="11" type="primary">vtg3</name>
</gene>
<keyword evidence="2 8" id="KW-0732">Signal</keyword>
<keyword evidence="5" id="KW-0325">Glycoprotein</keyword>
<evidence type="ECO:0000256" key="5">
    <source>
        <dbReference type="ARBA" id="ARBA00023180"/>
    </source>
</evidence>
<feature type="compositionally biased region" description="Polar residues" evidence="7">
    <location>
        <begin position="932"/>
        <end position="944"/>
    </location>
</feature>
<accession>A0A6P3VPX6</accession>
<dbReference type="Gene3D" id="2.20.50.20">
    <property type="entry name" value="Lipovitellin. Chain A, domain 3"/>
    <property type="match status" value="1"/>
</dbReference>
<dbReference type="GO" id="GO:0032355">
    <property type="term" value="P:response to estradiol"/>
    <property type="evidence" value="ECO:0007669"/>
    <property type="project" value="TreeGrafter"/>
</dbReference>
<dbReference type="Pfam" id="PF01347">
    <property type="entry name" value="Vitellogenin_N"/>
    <property type="match status" value="1"/>
</dbReference>
<dbReference type="GeneID" id="105895068"/>
<evidence type="ECO:0000313" key="10">
    <source>
        <dbReference type="Proteomes" id="UP000515152"/>
    </source>
</evidence>
<keyword evidence="4 6" id="KW-1015">Disulfide bond</keyword>
<proteinExistence type="predicted"/>
<organism evidence="10 11">
    <name type="scientific">Clupea harengus</name>
    <name type="common">Atlantic herring</name>
    <dbReference type="NCBI Taxonomy" id="7950"/>
    <lineage>
        <taxon>Eukaryota</taxon>
        <taxon>Metazoa</taxon>
        <taxon>Chordata</taxon>
        <taxon>Craniata</taxon>
        <taxon>Vertebrata</taxon>
        <taxon>Euteleostomi</taxon>
        <taxon>Actinopterygii</taxon>
        <taxon>Neopterygii</taxon>
        <taxon>Teleostei</taxon>
        <taxon>Clupei</taxon>
        <taxon>Clupeiformes</taxon>
        <taxon>Clupeoidei</taxon>
        <taxon>Clupeidae</taxon>
        <taxon>Clupea</taxon>
    </lineage>
</organism>
<dbReference type="SUPFAM" id="SSF48431">
    <property type="entry name" value="Lipovitellin-phosvitin complex, superhelical domain"/>
    <property type="match status" value="1"/>
</dbReference>
<evidence type="ECO:0000256" key="1">
    <source>
        <dbReference type="ARBA" id="ARBA00022553"/>
    </source>
</evidence>
<dbReference type="GO" id="GO:0071391">
    <property type="term" value="P:cellular response to estrogen stimulus"/>
    <property type="evidence" value="ECO:0007669"/>
    <property type="project" value="TreeGrafter"/>
</dbReference>
<evidence type="ECO:0000256" key="2">
    <source>
        <dbReference type="ARBA" id="ARBA00022729"/>
    </source>
</evidence>
<reference evidence="11" key="1">
    <citation type="submission" date="2025-08" db="UniProtKB">
        <authorList>
            <consortium name="RefSeq"/>
        </authorList>
    </citation>
    <scope>IDENTIFICATION</scope>
</reference>
<feature type="domain" description="Vitellogenin" evidence="9">
    <location>
        <begin position="24"/>
        <end position="662"/>
    </location>
</feature>
<evidence type="ECO:0000256" key="6">
    <source>
        <dbReference type="PROSITE-ProRule" id="PRU00557"/>
    </source>
</evidence>
<evidence type="ECO:0000259" key="9">
    <source>
        <dbReference type="PROSITE" id="PS51211"/>
    </source>
</evidence>
<keyword evidence="1" id="KW-0597">Phosphoprotein</keyword>
<feature type="signal peptide" evidence="8">
    <location>
        <begin position="1"/>
        <end position="19"/>
    </location>
</feature>
<dbReference type="Pfam" id="PF09175">
    <property type="entry name" value="Vit_b-sht_shell"/>
    <property type="match status" value="1"/>
</dbReference>
<dbReference type="Pfam" id="PF09172">
    <property type="entry name" value="Vit_open_b-sht"/>
    <property type="match status" value="1"/>
</dbReference>
<dbReference type="CTD" id="30518"/>
<evidence type="ECO:0000256" key="4">
    <source>
        <dbReference type="ARBA" id="ARBA00023157"/>
    </source>
</evidence>
<comment type="caution">
    <text evidence="6">Lacks conserved residue(s) required for the propagation of feature annotation.</text>
</comment>
<dbReference type="PROSITE" id="PS51211">
    <property type="entry name" value="VITELLOGENIN"/>
    <property type="match status" value="1"/>
</dbReference>
<feature type="chain" id="PRO_5027537968" evidence="8">
    <location>
        <begin position="20"/>
        <end position="1261"/>
    </location>
</feature>
<dbReference type="Proteomes" id="UP000515152">
    <property type="component" value="Chromosome 10"/>
</dbReference>
<feature type="disulfide bond" evidence="6">
    <location>
        <begin position="162"/>
        <end position="188"/>
    </location>
</feature>
<evidence type="ECO:0000313" key="11">
    <source>
        <dbReference type="RefSeq" id="XP_012677088.2"/>
    </source>
</evidence>
<dbReference type="InterPro" id="IPR015817">
    <property type="entry name" value="Vitellinogen_open_b-sht_sub1"/>
</dbReference>
<dbReference type="PANTHER" id="PTHR23345:SF29">
    <property type="entry name" value="VITELLOGENIN 3, PHOSVITINLESS"/>
    <property type="match status" value="1"/>
</dbReference>
<dbReference type="SMART" id="SM01170">
    <property type="entry name" value="DUF1944"/>
    <property type="match status" value="1"/>
</dbReference>
<protein>
    <submittedName>
        <fullName evidence="11">Vitellogenin 3, phosvitinless</fullName>
    </submittedName>
</protein>
<dbReference type="GO" id="GO:0045735">
    <property type="term" value="F:nutrient reservoir activity"/>
    <property type="evidence" value="ECO:0007669"/>
    <property type="project" value="UniProtKB-KW"/>
</dbReference>
<dbReference type="InterPro" id="IPR015819">
    <property type="entry name" value="Lipid_transp_b-sht_shell"/>
</dbReference>
<dbReference type="KEGG" id="char:105895068"/>
<evidence type="ECO:0000256" key="8">
    <source>
        <dbReference type="SAM" id="SignalP"/>
    </source>
</evidence>
<dbReference type="InterPro" id="IPR015816">
    <property type="entry name" value="Vitellinogen_b-sht_N"/>
</dbReference>
<dbReference type="AlphaFoldDB" id="A0A6P3VPX6"/>
<dbReference type="GO" id="GO:0005319">
    <property type="term" value="F:lipid transporter activity"/>
    <property type="evidence" value="ECO:0007669"/>
    <property type="project" value="InterPro"/>
</dbReference>
<evidence type="ECO:0000256" key="7">
    <source>
        <dbReference type="SAM" id="MobiDB-lite"/>
    </source>
</evidence>
<dbReference type="Gene3D" id="2.30.230.10">
    <property type="entry name" value="Lipovitellin, beta-sheet shell regions, chain A"/>
    <property type="match status" value="1"/>
</dbReference>
<dbReference type="FunFam" id="2.20.80.10:FF:000001">
    <property type="entry name" value="Vitellogenin 7"/>
    <property type="match status" value="1"/>
</dbReference>
<dbReference type="SMART" id="SM01169">
    <property type="entry name" value="DUF1943"/>
    <property type="match status" value="1"/>
</dbReference>
<dbReference type="InterPro" id="IPR050733">
    <property type="entry name" value="Vitellogenin/Apolipophorin"/>
</dbReference>
<dbReference type="InterPro" id="IPR011030">
    <property type="entry name" value="Lipovitellin_superhlx_dom"/>
</dbReference>
<keyword evidence="3" id="KW-0758">Storage protein</keyword>
<dbReference type="InterPro" id="IPR037088">
    <property type="entry name" value="Vitellinogen_b-sht_shell_sf"/>
</dbReference>
<evidence type="ECO:0000256" key="3">
    <source>
        <dbReference type="ARBA" id="ARBA00022761"/>
    </source>
</evidence>